<dbReference type="PANTHER" id="PTHR21139:SF42">
    <property type="entry name" value="TRIOSEPHOSPHATE ISOMERASE"/>
    <property type="match status" value="1"/>
</dbReference>
<dbReference type="EC" id="5.3.1.1" evidence="2"/>
<dbReference type="GO" id="GO:0004807">
    <property type="term" value="F:triose-phosphate isomerase activity"/>
    <property type="evidence" value="ECO:0007669"/>
    <property type="project" value="UniProtKB-EC"/>
</dbReference>
<evidence type="ECO:0000313" key="7">
    <source>
        <dbReference type="EMBL" id="SVC44313.1"/>
    </source>
</evidence>
<evidence type="ECO:0000256" key="6">
    <source>
        <dbReference type="ARBA" id="ARBA00023235"/>
    </source>
</evidence>
<keyword evidence="5" id="KW-0324">Glycolysis</keyword>
<evidence type="ECO:0000256" key="1">
    <source>
        <dbReference type="ARBA" id="ARBA00004680"/>
    </source>
</evidence>
<dbReference type="InterPro" id="IPR013785">
    <property type="entry name" value="Aldolase_TIM"/>
</dbReference>
<dbReference type="EMBL" id="UINC01091498">
    <property type="protein sequence ID" value="SVC44313.1"/>
    <property type="molecule type" value="Genomic_DNA"/>
</dbReference>
<dbReference type="GO" id="GO:0005829">
    <property type="term" value="C:cytosol"/>
    <property type="evidence" value="ECO:0007669"/>
    <property type="project" value="TreeGrafter"/>
</dbReference>
<dbReference type="SUPFAM" id="SSF51351">
    <property type="entry name" value="Triosephosphate isomerase (TIM)"/>
    <property type="match status" value="1"/>
</dbReference>
<name>A0A382M5V9_9ZZZZ</name>
<dbReference type="PANTHER" id="PTHR21139">
    <property type="entry name" value="TRIOSEPHOSPHATE ISOMERASE"/>
    <property type="match status" value="1"/>
</dbReference>
<organism evidence="7">
    <name type="scientific">marine metagenome</name>
    <dbReference type="NCBI Taxonomy" id="408172"/>
    <lineage>
        <taxon>unclassified sequences</taxon>
        <taxon>metagenomes</taxon>
        <taxon>ecological metagenomes</taxon>
    </lineage>
</organism>
<sequence>MKKLFIVANWKMNGNKESNEKLVNYINEKVDKDSNIEVIICPPFTYLTQILELKIPSIKIGAQNISESQNGAFTGEISGSMLQDMNIDYVIIGHSERRQMYNDTNTVIAQKFELAHQNNLIPILCVGESLSERKTGQTLSVVEAQIKSVIEATRIELFTKSIIAYEPVWAIGTGETASPEQAEEVHYNIRSIIEEYDSKIATSIPILYGGSVNGANSKELFTMGNINGGLIGGASLNGEEFVEIYQAAERLTNE</sequence>
<dbReference type="GO" id="GO:0006096">
    <property type="term" value="P:glycolytic process"/>
    <property type="evidence" value="ECO:0007669"/>
    <property type="project" value="UniProtKB-KW"/>
</dbReference>
<comment type="pathway">
    <text evidence="1">Carbohydrate degradation; glycolysis; D-glyceraldehyde 3-phosphate from glycerone phosphate: step 1/1.</text>
</comment>
<evidence type="ECO:0000256" key="5">
    <source>
        <dbReference type="ARBA" id="ARBA00023152"/>
    </source>
</evidence>
<dbReference type="FunFam" id="3.20.20.70:FF:000016">
    <property type="entry name" value="Triosephosphate isomerase"/>
    <property type="match status" value="1"/>
</dbReference>
<dbReference type="GO" id="GO:0019563">
    <property type="term" value="P:glycerol catabolic process"/>
    <property type="evidence" value="ECO:0007669"/>
    <property type="project" value="TreeGrafter"/>
</dbReference>
<keyword evidence="6" id="KW-0413">Isomerase</keyword>
<dbReference type="PROSITE" id="PS51440">
    <property type="entry name" value="TIM_2"/>
    <property type="match status" value="1"/>
</dbReference>
<keyword evidence="4" id="KW-0963">Cytoplasm</keyword>
<dbReference type="GO" id="GO:0006094">
    <property type="term" value="P:gluconeogenesis"/>
    <property type="evidence" value="ECO:0007669"/>
    <property type="project" value="UniProtKB-KW"/>
</dbReference>
<gene>
    <name evidence="7" type="ORF">METZ01_LOCUS297167</name>
</gene>
<keyword evidence="3" id="KW-0312">Gluconeogenesis</keyword>
<evidence type="ECO:0000256" key="2">
    <source>
        <dbReference type="ARBA" id="ARBA00011940"/>
    </source>
</evidence>
<dbReference type="AlphaFoldDB" id="A0A382M5V9"/>
<dbReference type="CDD" id="cd00311">
    <property type="entry name" value="TIM"/>
    <property type="match status" value="1"/>
</dbReference>
<dbReference type="NCBIfam" id="TIGR00419">
    <property type="entry name" value="tim"/>
    <property type="match status" value="1"/>
</dbReference>
<dbReference type="Pfam" id="PF00121">
    <property type="entry name" value="TIM"/>
    <property type="match status" value="1"/>
</dbReference>
<dbReference type="HAMAP" id="MF_00147_B">
    <property type="entry name" value="TIM_B"/>
    <property type="match status" value="1"/>
</dbReference>
<evidence type="ECO:0000256" key="3">
    <source>
        <dbReference type="ARBA" id="ARBA00022432"/>
    </source>
</evidence>
<dbReference type="InterPro" id="IPR022896">
    <property type="entry name" value="TrioseP_Isoase_bac/euk"/>
</dbReference>
<dbReference type="InterPro" id="IPR020861">
    <property type="entry name" value="Triosephosphate_isomerase_AS"/>
</dbReference>
<reference evidence="7" key="1">
    <citation type="submission" date="2018-05" db="EMBL/GenBank/DDBJ databases">
        <authorList>
            <person name="Lanie J.A."/>
            <person name="Ng W.-L."/>
            <person name="Kazmierczak K.M."/>
            <person name="Andrzejewski T.M."/>
            <person name="Davidsen T.M."/>
            <person name="Wayne K.J."/>
            <person name="Tettelin H."/>
            <person name="Glass J.I."/>
            <person name="Rusch D."/>
            <person name="Podicherti R."/>
            <person name="Tsui H.-C.T."/>
            <person name="Winkler M.E."/>
        </authorList>
    </citation>
    <scope>NUCLEOTIDE SEQUENCE</scope>
</reference>
<accession>A0A382M5V9</accession>
<dbReference type="InterPro" id="IPR000652">
    <property type="entry name" value="Triosephosphate_isomerase"/>
</dbReference>
<protein>
    <recommendedName>
        <fullName evidence="2">triose-phosphate isomerase</fullName>
        <ecNumber evidence="2">5.3.1.1</ecNumber>
    </recommendedName>
</protein>
<proteinExistence type="inferred from homology"/>
<dbReference type="Gene3D" id="3.20.20.70">
    <property type="entry name" value="Aldolase class I"/>
    <property type="match status" value="1"/>
</dbReference>
<dbReference type="GO" id="GO:0046166">
    <property type="term" value="P:glyceraldehyde-3-phosphate biosynthetic process"/>
    <property type="evidence" value="ECO:0007669"/>
    <property type="project" value="TreeGrafter"/>
</dbReference>
<dbReference type="PROSITE" id="PS00171">
    <property type="entry name" value="TIM_1"/>
    <property type="match status" value="1"/>
</dbReference>
<evidence type="ECO:0000256" key="4">
    <source>
        <dbReference type="ARBA" id="ARBA00022490"/>
    </source>
</evidence>
<dbReference type="InterPro" id="IPR035990">
    <property type="entry name" value="TIM_sf"/>
</dbReference>